<keyword evidence="1" id="KW-0472">Membrane</keyword>
<dbReference type="AlphaFoldDB" id="A0A1G8SCC5"/>
<proteinExistence type="predicted"/>
<dbReference type="RefSeq" id="WP_093193130.1">
    <property type="nucleotide sequence ID" value="NZ_FNEV01000003.1"/>
</dbReference>
<dbReference type="EMBL" id="FNEV01000003">
    <property type="protein sequence ID" value="SDJ26847.1"/>
    <property type="molecule type" value="Genomic_DNA"/>
</dbReference>
<evidence type="ECO:0000313" key="3">
    <source>
        <dbReference type="Proteomes" id="UP000199225"/>
    </source>
</evidence>
<evidence type="ECO:0000256" key="1">
    <source>
        <dbReference type="SAM" id="Phobius"/>
    </source>
</evidence>
<evidence type="ECO:0000313" key="2">
    <source>
        <dbReference type="EMBL" id="SDJ26847.1"/>
    </source>
</evidence>
<dbReference type="Proteomes" id="UP000199225">
    <property type="component" value="Unassembled WGS sequence"/>
</dbReference>
<feature type="transmembrane region" description="Helical" evidence="1">
    <location>
        <begin position="14"/>
        <end position="31"/>
    </location>
</feature>
<protein>
    <recommendedName>
        <fullName evidence="4">Solute:sodium symporter small subunit</fullName>
    </recommendedName>
</protein>
<sequence length="80" mass="9353">MENNEVREPIKKKWIWIGVVLIMLAIVPWYFPKGGEVTFVLGFPAWAFVSLMFSLVLCGYLSWLCATQWNIVEDLEEEEK</sequence>
<dbReference type="STRING" id="86666.SAMN04490247_1377"/>
<accession>A0A1G8SCC5</accession>
<keyword evidence="3" id="KW-1185">Reference proteome</keyword>
<feature type="transmembrane region" description="Helical" evidence="1">
    <location>
        <begin position="43"/>
        <end position="63"/>
    </location>
</feature>
<name>A0A1G8SCC5_9BACI</name>
<keyword evidence="1" id="KW-1133">Transmembrane helix</keyword>
<reference evidence="3" key="1">
    <citation type="submission" date="2016-10" db="EMBL/GenBank/DDBJ databases">
        <authorList>
            <person name="Varghese N."/>
            <person name="Submissions S."/>
        </authorList>
    </citation>
    <scope>NUCLEOTIDE SEQUENCE [LARGE SCALE GENOMIC DNA]</scope>
    <source>
        <strain evidence="3">DSM 4771</strain>
    </source>
</reference>
<gene>
    <name evidence="2" type="ORF">SAMN04490247_1377</name>
</gene>
<evidence type="ECO:0008006" key="4">
    <source>
        <dbReference type="Google" id="ProtNLM"/>
    </source>
</evidence>
<dbReference type="OrthoDB" id="2112928at2"/>
<keyword evidence="1" id="KW-0812">Transmembrane</keyword>
<organism evidence="2 3">
    <name type="scientific">Salimicrobium halophilum</name>
    <dbReference type="NCBI Taxonomy" id="86666"/>
    <lineage>
        <taxon>Bacteria</taxon>
        <taxon>Bacillati</taxon>
        <taxon>Bacillota</taxon>
        <taxon>Bacilli</taxon>
        <taxon>Bacillales</taxon>
        <taxon>Bacillaceae</taxon>
        <taxon>Salimicrobium</taxon>
    </lineage>
</organism>